<evidence type="ECO:0000313" key="2">
    <source>
        <dbReference type="EMBL" id="EFA81032.1"/>
    </source>
</evidence>
<dbReference type="InParanoid" id="D3BBJ9"/>
<comment type="caution">
    <text evidence="2">The sequence shown here is derived from an EMBL/GenBank/DDBJ whole genome shotgun (WGS) entry which is preliminary data.</text>
</comment>
<evidence type="ECO:0000256" key="1">
    <source>
        <dbReference type="SAM" id="SignalP"/>
    </source>
</evidence>
<feature type="chain" id="PRO_5003042331" evidence="1">
    <location>
        <begin position="26"/>
        <end position="1066"/>
    </location>
</feature>
<dbReference type="EMBL" id="ADBJ01000026">
    <property type="protein sequence ID" value="EFA81032.1"/>
    <property type="molecule type" value="Genomic_DNA"/>
</dbReference>
<keyword evidence="1" id="KW-0732">Signal</keyword>
<dbReference type="FunCoup" id="D3BBJ9">
    <property type="interactions" value="1"/>
</dbReference>
<protein>
    <submittedName>
        <fullName evidence="2">Uncharacterized protein</fullName>
    </submittedName>
</protein>
<organism evidence="2 3">
    <name type="scientific">Heterostelium pallidum (strain ATCC 26659 / Pp 5 / PN500)</name>
    <name type="common">Cellular slime mold</name>
    <name type="synonym">Polysphondylium pallidum</name>
    <dbReference type="NCBI Taxonomy" id="670386"/>
    <lineage>
        <taxon>Eukaryota</taxon>
        <taxon>Amoebozoa</taxon>
        <taxon>Evosea</taxon>
        <taxon>Eumycetozoa</taxon>
        <taxon>Dictyostelia</taxon>
        <taxon>Acytosteliales</taxon>
        <taxon>Acytosteliaceae</taxon>
        <taxon>Heterostelium</taxon>
    </lineage>
</organism>
<reference evidence="2 3" key="1">
    <citation type="journal article" date="2011" name="Genome Res.">
        <title>Phylogeny-wide analysis of social amoeba genomes highlights ancient origins for complex intercellular communication.</title>
        <authorList>
            <person name="Heidel A.J."/>
            <person name="Lawal H.M."/>
            <person name="Felder M."/>
            <person name="Schilde C."/>
            <person name="Helps N.R."/>
            <person name="Tunggal B."/>
            <person name="Rivero F."/>
            <person name="John U."/>
            <person name="Schleicher M."/>
            <person name="Eichinger L."/>
            <person name="Platzer M."/>
            <person name="Noegel A.A."/>
            <person name="Schaap P."/>
            <person name="Gloeckner G."/>
        </authorList>
    </citation>
    <scope>NUCLEOTIDE SEQUENCE [LARGE SCALE GENOMIC DNA]</scope>
    <source>
        <strain evidence="3">ATCC 26659 / Pp 5 / PN500</strain>
    </source>
</reference>
<feature type="signal peptide" evidence="1">
    <location>
        <begin position="1"/>
        <end position="25"/>
    </location>
</feature>
<evidence type="ECO:0000313" key="3">
    <source>
        <dbReference type="Proteomes" id="UP000001396"/>
    </source>
</evidence>
<proteinExistence type="predicted"/>
<dbReference type="AlphaFoldDB" id="D3BBJ9"/>
<sequence>MSMYNINNLIVLIVIYCSLSTVVLTETPPSLLLAFRTSINDQSLSTALNVTSLGDGSVIRAKDFDGSTMAVFPDVNNDTVLIFGAIEVYWNIYQLDYQTLELTSLAIFKNPSPYAYQATAFGYEPSLQLVFNVGYVGAKKQFSFVSWDFKNSLLNTQPLSLGINTVGQPVGCYSQESGTYYIMVGVQGGNPRLVTYDVAGKTLSPTQYELTSEFTSEPFFSIFWIADQQQLYGVEISTNTTNGSQLTSFNLYKINLNNNHAAKSSSTANLSSASLELAYSIDSIFISSEFTPYVVDTNIIVFFTVNNEGNLVTTALDLNSMQSEQSVSNQFYNKDLTVIYYITSHYIHNLFQNLNKFYNFMSSMMKSKGKKAALFDDDIQLECFYNDNNWDARIFDKQARPIGSTARSEFTTTESKEIQVKIGLSEWNKLVKDNEKLALQSYSIERASYVGTAETHSVRVQCNFDILVFSTNQQIPLLPSSIALTSSSIKYSSHINDAEPNTVDKNSCIGVIDNAHQFFPEKAGKYHLKLEVLVNYLTAKKNGFGFSSPKSTFNQISISVPREVQIKIDPVSSQTEHVKNDGESISTSTASIPPTPYIKVQWTDFEIEEIVQVTAATPVEKKQSEQAKATVQQYTLCSVGEGVVVLNSSIKYSMVSGSLSSMEVIISNNLNVLSVEGMGIKKWECFPIAPLVEISNAARPPATEKLVKILLNSPIEDNYIFNLISEFEMSSTSSDIAISSIRCRGSEISREKGFLVVEKSTANVEVEHLAREGLTLIDKTEVPHPLAQMASGPLLLSYKFLDPKYKLDIRITKHSDLQVLVAICESAHFMATLSSEGALLKKLIFNIRNTQQQYIRIPIQHRFEIWSTIVAGKAVKPAQDENGSVMIPLSKSSGTERGIQKPFQVVLVYKHAADTELFNEGKLDLTFPSIDIPISQLYVSLYLPKDYKYSQIDGNIKEVSHFFGKVPDDSVCESSKAAPQQMMLQQIMPQQQMMSNMMSNPILSNSNIGFGGGATPLPSDDNDTAGLKPVIVNIPKSGMWIKLEQLLVISQEIQISVKYSQKKKCC</sequence>
<dbReference type="GeneID" id="31361351"/>
<keyword evidence="3" id="KW-1185">Reference proteome</keyword>
<dbReference type="Proteomes" id="UP000001396">
    <property type="component" value="Unassembled WGS sequence"/>
</dbReference>
<gene>
    <name evidence="2" type="ORF">PPL_05867</name>
</gene>
<accession>D3BBJ9</accession>
<dbReference type="RefSeq" id="XP_020433150.1">
    <property type="nucleotide sequence ID" value="XM_020576738.1"/>
</dbReference>
<name>D3BBJ9_HETP5</name>